<gene>
    <name evidence="1" type="ORF">ACTOB_005488</name>
</gene>
<dbReference type="Proteomes" id="UP001240150">
    <property type="component" value="Chromosome"/>
</dbReference>
<dbReference type="EMBL" id="CP126980">
    <property type="protein sequence ID" value="WIM93508.1"/>
    <property type="molecule type" value="Genomic_DNA"/>
</dbReference>
<dbReference type="RefSeq" id="WP_284914716.1">
    <property type="nucleotide sequence ID" value="NZ_CP126980.1"/>
</dbReference>
<reference evidence="1 2" key="1">
    <citation type="submission" date="2023-06" db="EMBL/GenBank/DDBJ databases">
        <authorList>
            <person name="Yushchuk O."/>
            <person name="Binda E."/>
            <person name="Ruckert-Reed C."/>
            <person name="Fedorenko V."/>
            <person name="Kalinowski J."/>
            <person name="Marinelli F."/>
        </authorList>
    </citation>
    <scope>NUCLEOTIDE SEQUENCE [LARGE SCALE GENOMIC DNA]</scope>
    <source>
        <strain evidence="1 2">NRRL 3884</strain>
    </source>
</reference>
<protein>
    <submittedName>
        <fullName evidence="1">Uncharacterized protein</fullName>
    </submittedName>
</protein>
<accession>A0ABY8WAN5</accession>
<sequence length="118" mass="12838">MEINIWMPGWEMDCCGEPFEAGSPVAWSLRWPATGLDWLPPVLPRATPPIDAAEGHHGTGGPLVRGVVRAIDTLHCRHDPAPVPGSGLIRRVAAARPFVEEHGDRSFAGFLVRLRVVC</sequence>
<dbReference type="Pfam" id="PF20218">
    <property type="entry name" value="DUF6578"/>
    <property type="match status" value="1"/>
</dbReference>
<evidence type="ECO:0000313" key="1">
    <source>
        <dbReference type="EMBL" id="WIM93508.1"/>
    </source>
</evidence>
<proteinExistence type="predicted"/>
<evidence type="ECO:0000313" key="2">
    <source>
        <dbReference type="Proteomes" id="UP001240150"/>
    </source>
</evidence>
<name>A0ABY8WAN5_9ACTN</name>
<organism evidence="1 2">
    <name type="scientific">Actinoplanes oblitus</name>
    <dbReference type="NCBI Taxonomy" id="3040509"/>
    <lineage>
        <taxon>Bacteria</taxon>
        <taxon>Bacillati</taxon>
        <taxon>Actinomycetota</taxon>
        <taxon>Actinomycetes</taxon>
        <taxon>Micromonosporales</taxon>
        <taxon>Micromonosporaceae</taxon>
        <taxon>Actinoplanes</taxon>
    </lineage>
</organism>
<dbReference type="InterPro" id="IPR046485">
    <property type="entry name" value="DUF6578"/>
</dbReference>
<keyword evidence="2" id="KW-1185">Reference proteome</keyword>